<accession>A0A0C3Q2J1</accession>
<name>A0A0C3Q2J1_9AGAM</name>
<reference evidence="2 3" key="1">
    <citation type="submission" date="2014-04" db="EMBL/GenBank/DDBJ databases">
        <authorList>
            <consortium name="DOE Joint Genome Institute"/>
            <person name="Kuo A."/>
            <person name="Girlanda M."/>
            <person name="Perotto S."/>
            <person name="Kohler A."/>
            <person name="Nagy L.G."/>
            <person name="Floudas D."/>
            <person name="Copeland A."/>
            <person name="Barry K.W."/>
            <person name="Cichocki N."/>
            <person name="Veneault-Fourrey C."/>
            <person name="LaButti K."/>
            <person name="Lindquist E.A."/>
            <person name="Lipzen A."/>
            <person name="Lundell T."/>
            <person name="Morin E."/>
            <person name="Murat C."/>
            <person name="Sun H."/>
            <person name="Tunlid A."/>
            <person name="Henrissat B."/>
            <person name="Grigoriev I.V."/>
            <person name="Hibbett D.S."/>
            <person name="Martin F."/>
            <person name="Nordberg H.P."/>
            <person name="Cantor M.N."/>
            <person name="Hua S.X."/>
        </authorList>
    </citation>
    <scope>NUCLEOTIDE SEQUENCE [LARGE SCALE GENOMIC DNA]</scope>
    <source>
        <strain evidence="2 3">MUT 4182</strain>
    </source>
</reference>
<dbReference type="Proteomes" id="UP000054248">
    <property type="component" value="Unassembled WGS sequence"/>
</dbReference>
<dbReference type="InterPro" id="IPR036397">
    <property type="entry name" value="RNaseH_sf"/>
</dbReference>
<sequence length="73" mass="8302">RYSLLPALSLDGIIYSQIREGSFTGELFFDFVSNLLDRMQPFPNPNSVLVMDNCAIHKIAGIQELVEERQVFP</sequence>
<feature type="non-terminal residue" evidence="2">
    <location>
        <position position="73"/>
    </location>
</feature>
<evidence type="ECO:0000313" key="3">
    <source>
        <dbReference type="Proteomes" id="UP000054248"/>
    </source>
</evidence>
<gene>
    <name evidence="2" type="ORF">M407DRAFT_53523</name>
</gene>
<dbReference type="AlphaFoldDB" id="A0A0C3Q2J1"/>
<feature type="non-terminal residue" evidence="2">
    <location>
        <position position="1"/>
    </location>
</feature>
<dbReference type="STRING" id="1051891.A0A0C3Q2J1"/>
<feature type="domain" description="Tc1-like transposase DDE" evidence="1">
    <location>
        <begin position="2"/>
        <end position="69"/>
    </location>
</feature>
<evidence type="ECO:0000259" key="1">
    <source>
        <dbReference type="Pfam" id="PF13358"/>
    </source>
</evidence>
<proteinExistence type="predicted"/>
<organism evidence="2 3">
    <name type="scientific">Tulasnella calospora MUT 4182</name>
    <dbReference type="NCBI Taxonomy" id="1051891"/>
    <lineage>
        <taxon>Eukaryota</taxon>
        <taxon>Fungi</taxon>
        <taxon>Dikarya</taxon>
        <taxon>Basidiomycota</taxon>
        <taxon>Agaricomycotina</taxon>
        <taxon>Agaricomycetes</taxon>
        <taxon>Cantharellales</taxon>
        <taxon>Tulasnellaceae</taxon>
        <taxon>Tulasnella</taxon>
    </lineage>
</organism>
<evidence type="ECO:0000313" key="2">
    <source>
        <dbReference type="EMBL" id="KIO16634.1"/>
    </source>
</evidence>
<dbReference type="OrthoDB" id="2142724at2759"/>
<dbReference type="Pfam" id="PF13358">
    <property type="entry name" value="DDE_3"/>
    <property type="match status" value="1"/>
</dbReference>
<dbReference type="GO" id="GO:0003676">
    <property type="term" value="F:nucleic acid binding"/>
    <property type="evidence" value="ECO:0007669"/>
    <property type="project" value="InterPro"/>
</dbReference>
<protein>
    <recommendedName>
        <fullName evidence="1">Tc1-like transposase DDE domain-containing protein</fullName>
    </recommendedName>
</protein>
<dbReference type="HOGENOM" id="CLU_188058_0_1_1"/>
<dbReference type="Gene3D" id="3.30.420.10">
    <property type="entry name" value="Ribonuclease H-like superfamily/Ribonuclease H"/>
    <property type="match status" value="1"/>
</dbReference>
<dbReference type="InterPro" id="IPR038717">
    <property type="entry name" value="Tc1-like_DDE_dom"/>
</dbReference>
<dbReference type="EMBL" id="KN823515">
    <property type="protein sequence ID" value="KIO16634.1"/>
    <property type="molecule type" value="Genomic_DNA"/>
</dbReference>
<keyword evidence="3" id="KW-1185">Reference proteome</keyword>
<reference evidence="3" key="2">
    <citation type="submission" date="2015-01" db="EMBL/GenBank/DDBJ databases">
        <title>Evolutionary Origins and Diversification of the Mycorrhizal Mutualists.</title>
        <authorList>
            <consortium name="DOE Joint Genome Institute"/>
            <consortium name="Mycorrhizal Genomics Consortium"/>
            <person name="Kohler A."/>
            <person name="Kuo A."/>
            <person name="Nagy L.G."/>
            <person name="Floudas D."/>
            <person name="Copeland A."/>
            <person name="Barry K.W."/>
            <person name="Cichocki N."/>
            <person name="Veneault-Fourrey C."/>
            <person name="LaButti K."/>
            <person name="Lindquist E.A."/>
            <person name="Lipzen A."/>
            <person name="Lundell T."/>
            <person name="Morin E."/>
            <person name="Murat C."/>
            <person name="Riley R."/>
            <person name="Ohm R."/>
            <person name="Sun H."/>
            <person name="Tunlid A."/>
            <person name="Henrissat B."/>
            <person name="Grigoriev I.V."/>
            <person name="Hibbett D.S."/>
            <person name="Martin F."/>
        </authorList>
    </citation>
    <scope>NUCLEOTIDE SEQUENCE [LARGE SCALE GENOMIC DNA]</scope>
    <source>
        <strain evidence="3">MUT 4182</strain>
    </source>
</reference>